<evidence type="ECO:0000313" key="1">
    <source>
        <dbReference type="EMBL" id="MPC40970.1"/>
    </source>
</evidence>
<dbReference type="OrthoDB" id="6357437at2759"/>
<protein>
    <submittedName>
        <fullName evidence="1">Uncharacterized protein</fullName>
    </submittedName>
</protein>
<reference evidence="1 2" key="1">
    <citation type="submission" date="2019-05" db="EMBL/GenBank/DDBJ databases">
        <title>Another draft genome of Portunus trituberculatus and its Hox gene families provides insights of decapod evolution.</title>
        <authorList>
            <person name="Jeong J.-H."/>
            <person name="Song I."/>
            <person name="Kim S."/>
            <person name="Choi T."/>
            <person name="Kim D."/>
            <person name="Ryu S."/>
            <person name="Kim W."/>
        </authorList>
    </citation>
    <scope>NUCLEOTIDE SEQUENCE [LARGE SCALE GENOMIC DNA]</scope>
    <source>
        <tissue evidence="1">Muscle</tissue>
    </source>
</reference>
<gene>
    <name evidence="1" type="ORF">E2C01_034549</name>
</gene>
<dbReference type="SUPFAM" id="SSF54403">
    <property type="entry name" value="Cystatin/monellin"/>
    <property type="match status" value="1"/>
</dbReference>
<keyword evidence="2" id="KW-1185">Reference proteome</keyword>
<dbReference type="AlphaFoldDB" id="A0A5B7F0W0"/>
<dbReference type="Proteomes" id="UP000324222">
    <property type="component" value="Unassembled WGS sequence"/>
</dbReference>
<proteinExistence type="predicted"/>
<evidence type="ECO:0000313" key="2">
    <source>
        <dbReference type="Proteomes" id="UP000324222"/>
    </source>
</evidence>
<organism evidence="1 2">
    <name type="scientific">Portunus trituberculatus</name>
    <name type="common">Swimming crab</name>
    <name type="synonym">Neptunus trituberculatus</name>
    <dbReference type="NCBI Taxonomy" id="210409"/>
    <lineage>
        <taxon>Eukaryota</taxon>
        <taxon>Metazoa</taxon>
        <taxon>Ecdysozoa</taxon>
        <taxon>Arthropoda</taxon>
        <taxon>Crustacea</taxon>
        <taxon>Multicrustacea</taxon>
        <taxon>Malacostraca</taxon>
        <taxon>Eumalacostraca</taxon>
        <taxon>Eucarida</taxon>
        <taxon>Decapoda</taxon>
        <taxon>Pleocyemata</taxon>
        <taxon>Brachyura</taxon>
        <taxon>Eubrachyura</taxon>
        <taxon>Portunoidea</taxon>
        <taxon>Portunidae</taxon>
        <taxon>Portuninae</taxon>
        <taxon>Portunus</taxon>
    </lineage>
</organism>
<dbReference type="EMBL" id="VSRR010004877">
    <property type="protein sequence ID" value="MPC40970.1"/>
    <property type="molecule type" value="Genomic_DNA"/>
</dbReference>
<name>A0A5B7F0W0_PORTR</name>
<sequence length="170" mass="18787">MNTLDVDRFIIEIEDRPAIWDVRCGLEGDGAWRKKRATAKHHAVATTEWFVCSQHTMPKRHAVATTEWLEVSGNLTLEILVHSTTCLKNQQELGSCLEDPNKPVYLCKFTLVEDPQLDGHTFLYRGMSGAAVVQWNHACFGVRGVSKRTGSNPVHGPSVGWASSLGATVS</sequence>
<comment type="caution">
    <text evidence="1">The sequence shown here is derived from an EMBL/GenBank/DDBJ whole genome shotgun (WGS) entry which is preliminary data.</text>
</comment>
<dbReference type="InterPro" id="IPR046350">
    <property type="entry name" value="Cystatin_sf"/>
</dbReference>
<accession>A0A5B7F0W0</accession>